<dbReference type="SUPFAM" id="SSF51735">
    <property type="entry name" value="NAD(P)-binding Rossmann-fold domains"/>
    <property type="match status" value="1"/>
</dbReference>
<gene>
    <name evidence="2" type="ORF">SAMN04488115_102579</name>
</gene>
<dbReference type="Proteomes" id="UP000236743">
    <property type="component" value="Unassembled WGS sequence"/>
</dbReference>
<dbReference type="PANTHER" id="PTHR42879:SF2">
    <property type="entry name" value="3-OXOACYL-[ACYL-CARRIER-PROTEIN] REDUCTASE FABG"/>
    <property type="match status" value="1"/>
</dbReference>
<proteinExistence type="inferred from homology"/>
<dbReference type="PROSITE" id="PS00061">
    <property type="entry name" value="ADH_SHORT"/>
    <property type="match status" value="1"/>
</dbReference>
<dbReference type="PRINTS" id="PR00081">
    <property type="entry name" value="GDHRDH"/>
</dbReference>
<dbReference type="InterPro" id="IPR050259">
    <property type="entry name" value="SDR"/>
</dbReference>
<protein>
    <submittedName>
        <fullName evidence="2">3-oxoacyl-[acyl-carrier protein] reductase</fullName>
    </submittedName>
</protein>
<reference evidence="2 3" key="1">
    <citation type="submission" date="2016-10" db="EMBL/GenBank/DDBJ databases">
        <authorList>
            <person name="de Groot N.N."/>
        </authorList>
    </citation>
    <scope>NUCLEOTIDE SEQUENCE [LARGE SCALE GENOMIC DNA]</scope>
    <source>
        <strain evidence="2 3">DSM 26656</strain>
    </source>
</reference>
<dbReference type="InterPro" id="IPR036291">
    <property type="entry name" value="NAD(P)-bd_dom_sf"/>
</dbReference>
<accession>A0A1H5W739</accession>
<dbReference type="GO" id="GO:0032787">
    <property type="term" value="P:monocarboxylic acid metabolic process"/>
    <property type="evidence" value="ECO:0007669"/>
    <property type="project" value="UniProtKB-ARBA"/>
</dbReference>
<dbReference type="RefSeq" id="WP_103871771.1">
    <property type="nucleotide sequence ID" value="NZ_FNUY01000002.1"/>
</dbReference>
<comment type="similarity">
    <text evidence="1">Belongs to the short-chain dehydrogenases/reductases (SDR) family.</text>
</comment>
<dbReference type="Gene3D" id="3.40.50.720">
    <property type="entry name" value="NAD(P)-binding Rossmann-like Domain"/>
    <property type="match status" value="1"/>
</dbReference>
<keyword evidence="3" id="KW-1185">Reference proteome</keyword>
<dbReference type="AlphaFoldDB" id="A0A1H5W739"/>
<name>A0A1H5W739_9HYPH</name>
<evidence type="ECO:0000256" key="1">
    <source>
        <dbReference type="ARBA" id="ARBA00006484"/>
    </source>
</evidence>
<dbReference type="EMBL" id="FNUY01000002">
    <property type="protein sequence ID" value="SEF95230.1"/>
    <property type="molecule type" value="Genomic_DNA"/>
</dbReference>
<dbReference type="Pfam" id="PF13561">
    <property type="entry name" value="adh_short_C2"/>
    <property type="match status" value="1"/>
</dbReference>
<dbReference type="PRINTS" id="PR00080">
    <property type="entry name" value="SDRFAMILY"/>
</dbReference>
<dbReference type="OrthoDB" id="9803333at2"/>
<dbReference type="FunFam" id="3.40.50.720:FF:000084">
    <property type="entry name" value="Short-chain dehydrogenase reductase"/>
    <property type="match status" value="1"/>
</dbReference>
<dbReference type="CDD" id="cd05233">
    <property type="entry name" value="SDR_c"/>
    <property type="match status" value="1"/>
</dbReference>
<organism evidence="2 3">
    <name type="scientific">Bosea lathyri</name>
    <dbReference type="NCBI Taxonomy" id="1036778"/>
    <lineage>
        <taxon>Bacteria</taxon>
        <taxon>Pseudomonadati</taxon>
        <taxon>Pseudomonadota</taxon>
        <taxon>Alphaproteobacteria</taxon>
        <taxon>Hyphomicrobiales</taxon>
        <taxon>Boseaceae</taxon>
        <taxon>Bosea</taxon>
    </lineage>
</organism>
<dbReference type="InterPro" id="IPR002347">
    <property type="entry name" value="SDR_fam"/>
</dbReference>
<sequence length="261" mass="27480">MTRRLDGKIAILIGAALGIGKGIAAKLVAEGAELVVGDRNVEAGLATIKELGLQEDRFFAVDASQEIDLEQLAAIVLGRFGRIDILVQNAGIYPFSLIGDTSVAQWDHVLAVNLRSAFVATRACLAPMKAQNQGRMIFTSSITGPRVVSHGLAAYASAKAGINGFIKAAALEFAAHGITVNGVEPGNILTEGLQSDRSPEFIESMHRSIPMGRLGLPSDIANAVAFLASEEASYITGTTIIVDGGQTLPESKDFLDPATWH</sequence>
<evidence type="ECO:0000313" key="2">
    <source>
        <dbReference type="EMBL" id="SEF95230.1"/>
    </source>
</evidence>
<dbReference type="InterPro" id="IPR020904">
    <property type="entry name" value="Sc_DH/Rdtase_CS"/>
</dbReference>
<dbReference type="PANTHER" id="PTHR42879">
    <property type="entry name" value="3-OXOACYL-(ACYL-CARRIER-PROTEIN) REDUCTASE"/>
    <property type="match status" value="1"/>
</dbReference>
<evidence type="ECO:0000313" key="3">
    <source>
        <dbReference type="Proteomes" id="UP000236743"/>
    </source>
</evidence>